<dbReference type="InterPro" id="IPR001471">
    <property type="entry name" value="AP2/ERF_dom"/>
</dbReference>
<evidence type="ECO:0000259" key="7">
    <source>
        <dbReference type="PROSITE" id="PS51032"/>
    </source>
</evidence>
<feature type="domain" description="AP2/ERF" evidence="7">
    <location>
        <begin position="65"/>
        <end position="98"/>
    </location>
</feature>
<gene>
    <name evidence="8" type="ORF">HID58_043870</name>
</gene>
<feature type="transmembrane region" description="Helical" evidence="6">
    <location>
        <begin position="12"/>
        <end position="31"/>
    </location>
</feature>
<evidence type="ECO:0000256" key="1">
    <source>
        <dbReference type="ARBA" id="ARBA00004123"/>
    </source>
</evidence>
<evidence type="ECO:0000256" key="2">
    <source>
        <dbReference type="ARBA" id="ARBA00023015"/>
    </source>
</evidence>
<evidence type="ECO:0000256" key="5">
    <source>
        <dbReference type="ARBA" id="ARBA00023242"/>
    </source>
</evidence>
<evidence type="ECO:0000256" key="3">
    <source>
        <dbReference type="ARBA" id="ARBA00023125"/>
    </source>
</evidence>
<evidence type="ECO:0000256" key="4">
    <source>
        <dbReference type="ARBA" id="ARBA00023163"/>
    </source>
</evidence>
<accession>A0ABQ8BHT0</accession>
<keyword evidence="6" id="KW-1133">Transmembrane helix</keyword>
<comment type="subcellular location">
    <subcellularLocation>
        <location evidence="1">Nucleus</location>
    </subcellularLocation>
</comment>
<reference evidence="8 9" key="1">
    <citation type="submission" date="2021-05" db="EMBL/GenBank/DDBJ databases">
        <title>Genome Assembly of Synthetic Allotetraploid Brassica napus Reveals Homoeologous Exchanges between Subgenomes.</title>
        <authorList>
            <person name="Davis J.T."/>
        </authorList>
    </citation>
    <scope>NUCLEOTIDE SEQUENCE [LARGE SCALE GENOMIC DNA]</scope>
    <source>
        <strain evidence="9">cv. Da-Ae</strain>
        <tissue evidence="8">Seedling</tissue>
    </source>
</reference>
<dbReference type="Proteomes" id="UP000824890">
    <property type="component" value="Unassembled WGS sequence"/>
</dbReference>
<dbReference type="PROSITE" id="PS51032">
    <property type="entry name" value="AP2_ERF"/>
    <property type="match status" value="1"/>
</dbReference>
<sequence>MIIGTFKATAGVLRYALGMVSLLFPILFWGIQRNPRNSFSFGYWCHFRFLNASCRYALRFVKESRYSGARKRTWGWFSAEISDPLKKSQFWLGGNGTEGTGSTVASLRLSQAPVILPIQIFETFKATARELRYALGMVSLSFPELFWDIQRNPKNSLSFWLLVSLSFPQRTVLRFITVN</sequence>
<protein>
    <recommendedName>
        <fullName evidence="7">AP2/ERF domain-containing protein</fullName>
    </recommendedName>
</protein>
<keyword evidence="3" id="KW-0238">DNA-binding</keyword>
<keyword evidence="6" id="KW-0472">Membrane</keyword>
<evidence type="ECO:0000313" key="8">
    <source>
        <dbReference type="EMBL" id="KAH0904367.1"/>
    </source>
</evidence>
<name>A0ABQ8BHT0_BRANA</name>
<keyword evidence="4" id="KW-0804">Transcription</keyword>
<keyword evidence="6" id="KW-0812">Transmembrane</keyword>
<keyword evidence="2" id="KW-0805">Transcription regulation</keyword>
<keyword evidence="9" id="KW-1185">Reference proteome</keyword>
<keyword evidence="5" id="KW-0539">Nucleus</keyword>
<evidence type="ECO:0000313" key="9">
    <source>
        <dbReference type="Proteomes" id="UP000824890"/>
    </source>
</evidence>
<proteinExistence type="predicted"/>
<comment type="caution">
    <text evidence="8">The sequence shown here is derived from an EMBL/GenBank/DDBJ whole genome shotgun (WGS) entry which is preliminary data.</text>
</comment>
<evidence type="ECO:0000256" key="6">
    <source>
        <dbReference type="SAM" id="Phobius"/>
    </source>
</evidence>
<organism evidence="8 9">
    <name type="scientific">Brassica napus</name>
    <name type="common">Rape</name>
    <dbReference type="NCBI Taxonomy" id="3708"/>
    <lineage>
        <taxon>Eukaryota</taxon>
        <taxon>Viridiplantae</taxon>
        <taxon>Streptophyta</taxon>
        <taxon>Embryophyta</taxon>
        <taxon>Tracheophyta</taxon>
        <taxon>Spermatophyta</taxon>
        <taxon>Magnoliopsida</taxon>
        <taxon>eudicotyledons</taxon>
        <taxon>Gunneridae</taxon>
        <taxon>Pentapetalae</taxon>
        <taxon>rosids</taxon>
        <taxon>malvids</taxon>
        <taxon>Brassicales</taxon>
        <taxon>Brassicaceae</taxon>
        <taxon>Brassiceae</taxon>
        <taxon>Brassica</taxon>
    </lineage>
</organism>
<dbReference type="EMBL" id="JAGKQM010000011">
    <property type="protein sequence ID" value="KAH0904367.1"/>
    <property type="molecule type" value="Genomic_DNA"/>
</dbReference>